<dbReference type="InterPro" id="IPR015869">
    <property type="entry name" value="Transcrpt_antiterm_NusG_bac_CS"/>
</dbReference>
<sequence length="256" mass="28468">MNDSEAISNDDAPTAEGPDAMTDAPTTDELDTEELAIDAAADTPASDAGDGAEFDVVDADDFLEQEARPKVQSAYDRPGKWFVVHTQSGYEKKVKQNLEARISSMNMEDSIHEVVIPMEDVVEFKNGKKQVVQKKVFPGYLLVRCEMQDESWYVIRNTPGVTGFIGQGAKPSPLPRRDVENFLQIKEEGDDAAPKRGKPRLEYEQGETVRVKEGPFADFSGEIVEINEDQLKLKVLVNIFGRETPVELEFSQVAKL</sequence>
<accession>A0A6J7KCU1</accession>
<dbReference type="InterPro" id="IPR047050">
    <property type="entry name" value="NGN"/>
</dbReference>
<keyword evidence="3" id="KW-0805">Transcription regulation</keyword>
<dbReference type="InterPro" id="IPR005824">
    <property type="entry name" value="KOW"/>
</dbReference>
<dbReference type="Gene3D" id="3.30.70.940">
    <property type="entry name" value="NusG, N-terminal domain"/>
    <property type="match status" value="1"/>
</dbReference>
<dbReference type="FunFam" id="2.30.30.30:FF:000002">
    <property type="entry name" value="Transcription termination/antitermination factor NusG"/>
    <property type="match status" value="1"/>
</dbReference>
<dbReference type="GO" id="GO:0031564">
    <property type="term" value="P:transcription antitermination"/>
    <property type="evidence" value="ECO:0007669"/>
    <property type="project" value="UniProtKB-KW"/>
</dbReference>
<keyword evidence="4" id="KW-0804">Transcription</keyword>
<feature type="region of interest" description="Disordered" evidence="5">
    <location>
        <begin position="1"/>
        <end position="52"/>
    </location>
</feature>
<dbReference type="GO" id="GO:0005829">
    <property type="term" value="C:cytosol"/>
    <property type="evidence" value="ECO:0007669"/>
    <property type="project" value="UniProtKB-ARBA"/>
</dbReference>
<dbReference type="GO" id="GO:0006353">
    <property type="term" value="P:DNA-templated transcription termination"/>
    <property type="evidence" value="ECO:0007669"/>
    <property type="project" value="UniProtKB-KW"/>
</dbReference>
<dbReference type="InterPro" id="IPR014722">
    <property type="entry name" value="Rib_uL2_dom2"/>
</dbReference>
<keyword evidence="1" id="KW-0806">Transcription termination</keyword>
<evidence type="ECO:0000256" key="2">
    <source>
        <dbReference type="ARBA" id="ARBA00022814"/>
    </source>
</evidence>
<dbReference type="PROSITE" id="PS01014">
    <property type="entry name" value="NUSG"/>
    <property type="match status" value="1"/>
</dbReference>
<dbReference type="PANTHER" id="PTHR30265:SF2">
    <property type="entry name" value="TRANSCRIPTION TERMINATION_ANTITERMINATION PROTEIN NUSG"/>
    <property type="match status" value="1"/>
</dbReference>
<feature type="domain" description="KOW" evidence="7">
    <location>
        <begin position="202"/>
        <end position="229"/>
    </location>
</feature>
<dbReference type="NCBIfam" id="TIGR00922">
    <property type="entry name" value="nusG"/>
    <property type="match status" value="1"/>
</dbReference>
<dbReference type="AlphaFoldDB" id="A0A6J7KCU1"/>
<evidence type="ECO:0000256" key="4">
    <source>
        <dbReference type="ARBA" id="ARBA00023163"/>
    </source>
</evidence>
<dbReference type="InterPro" id="IPR036735">
    <property type="entry name" value="NGN_dom_sf"/>
</dbReference>
<reference evidence="8" key="1">
    <citation type="submission" date="2020-05" db="EMBL/GenBank/DDBJ databases">
        <authorList>
            <person name="Chiriac C."/>
            <person name="Salcher M."/>
            <person name="Ghai R."/>
            <person name="Kavagutti S V."/>
        </authorList>
    </citation>
    <scope>NUCLEOTIDE SEQUENCE</scope>
</reference>
<dbReference type="SMART" id="SM00738">
    <property type="entry name" value="NGN"/>
    <property type="match status" value="1"/>
</dbReference>
<dbReference type="SUPFAM" id="SSF82679">
    <property type="entry name" value="N-utilization substance G protein NusG, N-terminal domain"/>
    <property type="match status" value="1"/>
</dbReference>
<dbReference type="SUPFAM" id="SSF50104">
    <property type="entry name" value="Translation proteins SH3-like domain"/>
    <property type="match status" value="1"/>
</dbReference>
<proteinExistence type="inferred from homology"/>
<dbReference type="Pfam" id="PF02357">
    <property type="entry name" value="NusG"/>
    <property type="match status" value="1"/>
</dbReference>
<dbReference type="EMBL" id="CAFBNC010000149">
    <property type="protein sequence ID" value="CAB4953968.1"/>
    <property type="molecule type" value="Genomic_DNA"/>
</dbReference>
<dbReference type="InterPro" id="IPR043425">
    <property type="entry name" value="NusG-like"/>
</dbReference>
<feature type="compositionally biased region" description="Acidic residues" evidence="5">
    <location>
        <begin position="26"/>
        <end position="36"/>
    </location>
</feature>
<gene>
    <name evidence="8" type="ORF">UFOPK3733_02044</name>
</gene>
<evidence type="ECO:0000313" key="8">
    <source>
        <dbReference type="EMBL" id="CAB4953968.1"/>
    </source>
</evidence>
<dbReference type="SMART" id="SM00739">
    <property type="entry name" value="KOW"/>
    <property type="match status" value="1"/>
</dbReference>
<evidence type="ECO:0000259" key="6">
    <source>
        <dbReference type="SMART" id="SM00738"/>
    </source>
</evidence>
<dbReference type="HAMAP" id="MF_00948">
    <property type="entry name" value="NusG"/>
    <property type="match status" value="1"/>
</dbReference>
<dbReference type="InterPro" id="IPR008991">
    <property type="entry name" value="Translation_prot_SH3-like_sf"/>
</dbReference>
<feature type="domain" description="NusG-like N-terminal" evidence="6">
    <location>
        <begin position="78"/>
        <end position="186"/>
    </location>
</feature>
<dbReference type="InterPro" id="IPR001062">
    <property type="entry name" value="Transcrpt_antiterm_NusG"/>
</dbReference>
<protein>
    <submittedName>
        <fullName evidence="8">Unannotated protein</fullName>
    </submittedName>
</protein>
<dbReference type="CDD" id="cd06091">
    <property type="entry name" value="KOW_NusG"/>
    <property type="match status" value="1"/>
</dbReference>
<dbReference type="FunFam" id="3.30.70.940:FF:000002">
    <property type="entry name" value="Transcription termination/antitermination protein NusG"/>
    <property type="match status" value="1"/>
</dbReference>
<dbReference type="PRINTS" id="PR00338">
    <property type="entry name" value="NUSGTNSCPFCT"/>
</dbReference>
<evidence type="ECO:0000256" key="5">
    <source>
        <dbReference type="SAM" id="MobiDB-lite"/>
    </source>
</evidence>
<dbReference type="CDD" id="cd09891">
    <property type="entry name" value="NGN_Bact_1"/>
    <property type="match status" value="1"/>
</dbReference>
<dbReference type="InterPro" id="IPR006645">
    <property type="entry name" value="NGN-like_dom"/>
</dbReference>
<dbReference type="GO" id="GO:0032784">
    <property type="term" value="P:regulation of DNA-templated transcription elongation"/>
    <property type="evidence" value="ECO:0007669"/>
    <property type="project" value="InterPro"/>
</dbReference>
<dbReference type="PANTHER" id="PTHR30265">
    <property type="entry name" value="RHO-INTERACTING TRANSCRIPTION TERMINATION FACTOR NUSG"/>
    <property type="match status" value="1"/>
</dbReference>
<dbReference type="Gene3D" id="2.30.30.30">
    <property type="match status" value="1"/>
</dbReference>
<name>A0A6J7KCU1_9ZZZZ</name>
<dbReference type="Pfam" id="PF00467">
    <property type="entry name" value="KOW"/>
    <property type="match status" value="1"/>
</dbReference>
<organism evidence="8">
    <name type="scientific">freshwater metagenome</name>
    <dbReference type="NCBI Taxonomy" id="449393"/>
    <lineage>
        <taxon>unclassified sequences</taxon>
        <taxon>metagenomes</taxon>
        <taxon>ecological metagenomes</taxon>
    </lineage>
</organism>
<dbReference type="GO" id="GO:0006354">
    <property type="term" value="P:DNA-templated transcription elongation"/>
    <property type="evidence" value="ECO:0007669"/>
    <property type="project" value="InterPro"/>
</dbReference>
<evidence type="ECO:0000259" key="7">
    <source>
        <dbReference type="SMART" id="SM00739"/>
    </source>
</evidence>
<evidence type="ECO:0000256" key="1">
    <source>
        <dbReference type="ARBA" id="ARBA00022472"/>
    </source>
</evidence>
<keyword evidence="2" id="KW-0889">Transcription antitermination</keyword>
<evidence type="ECO:0000256" key="3">
    <source>
        <dbReference type="ARBA" id="ARBA00023015"/>
    </source>
</evidence>